<dbReference type="Proteomes" id="UP000095767">
    <property type="component" value="Unassembled WGS sequence"/>
</dbReference>
<protein>
    <recommendedName>
        <fullName evidence="2">No apical meristem-associated C-terminal domain-containing protein</fullName>
    </recommendedName>
</protein>
<dbReference type="InterPro" id="IPR029466">
    <property type="entry name" value="NAM-associated_C"/>
</dbReference>
<gene>
    <name evidence="3" type="ORF">BAE44_0008260</name>
</gene>
<keyword evidence="4" id="KW-1185">Reference proteome</keyword>
<evidence type="ECO:0000313" key="4">
    <source>
        <dbReference type="Proteomes" id="UP000095767"/>
    </source>
</evidence>
<evidence type="ECO:0000313" key="3">
    <source>
        <dbReference type="EMBL" id="OEL30719.1"/>
    </source>
</evidence>
<evidence type="ECO:0000256" key="1">
    <source>
        <dbReference type="SAM" id="MobiDB-lite"/>
    </source>
</evidence>
<proteinExistence type="predicted"/>
<sequence>MEDHAAELRKLVRENFTRASVVDGRSFNGLLVHLEELAAELEKMAINCREVNDATAEYEAIVGTKFKFIHCWVLLRGERKWQDALPAILEDRKGKGKASASTSDAPSETVGSAQGRPIGRDRAKKLRSGDGSDSVNSACVDVLQRLAVSRDADTEARETKLVELLQVEAEKVAVQKENIQVQREAIEVQKHLLQHKVSRANYVDALREDEIMVMDLEGLSERKRRYWEARQNEIMDRRLGPN</sequence>
<dbReference type="AlphaFoldDB" id="A0A1E5W025"/>
<feature type="domain" description="No apical meristem-associated C-terminal" evidence="2">
    <location>
        <begin position="65"/>
        <end position="234"/>
    </location>
</feature>
<reference evidence="3 4" key="1">
    <citation type="submission" date="2016-09" db="EMBL/GenBank/DDBJ databases">
        <title>The draft genome of Dichanthelium oligosanthes: A C3 panicoid grass species.</title>
        <authorList>
            <person name="Studer A.J."/>
            <person name="Schnable J.C."/>
            <person name="Brutnell T.P."/>
        </authorList>
    </citation>
    <scope>NUCLEOTIDE SEQUENCE [LARGE SCALE GENOMIC DNA]</scope>
    <source>
        <strain evidence="4">cv. Kellogg 1175</strain>
        <tissue evidence="3">Leaf</tissue>
    </source>
</reference>
<feature type="region of interest" description="Disordered" evidence="1">
    <location>
        <begin position="92"/>
        <end position="134"/>
    </location>
</feature>
<name>A0A1E5W025_9POAL</name>
<evidence type="ECO:0000259" key="2">
    <source>
        <dbReference type="Pfam" id="PF14303"/>
    </source>
</evidence>
<accession>A0A1E5W025</accession>
<dbReference type="STRING" id="888268.A0A1E5W025"/>
<dbReference type="PANTHER" id="PTHR45224">
    <property type="entry name" value="OS01G0527900 PROTEIN-RELATED"/>
    <property type="match status" value="1"/>
</dbReference>
<dbReference type="Pfam" id="PF14303">
    <property type="entry name" value="NAM-associated"/>
    <property type="match status" value="1"/>
</dbReference>
<dbReference type="PANTHER" id="PTHR45224:SF16">
    <property type="entry name" value="OS01G0527900 PROTEIN"/>
    <property type="match status" value="1"/>
</dbReference>
<feature type="compositionally biased region" description="Polar residues" evidence="1">
    <location>
        <begin position="99"/>
        <end position="112"/>
    </location>
</feature>
<organism evidence="3 4">
    <name type="scientific">Dichanthelium oligosanthes</name>
    <dbReference type="NCBI Taxonomy" id="888268"/>
    <lineage>
        <taxon>Eukaryota</taxon>
        <taxon>Viridiplantae</taxon>
        <taxon>Streptophyta</taxon>
        <taxon>Embryophyta</taxon>
        <taxon>Tracheophyta</taxon>
        <taxon>Spermatophyta</taxon>
        <taxon>Magnoliopsida</taxon>
        <taxon>Liliopsida</taxon>
        <taxon>Poales</taxon>
        <taxon>Poaceae</taxon>
        <taxon>PACMAD clade</taxon>
        <taxon>Panicoideae</taxon>
        <taxon>Panicodae</taxon>
        <taxon>Paniceae</taxon>
        <taxon>Dichantheliinae</taxon>
        <taxon>Dichanthelium</taxon>
    </lineage>
</organism>
<dbReference type="EMBL" id="LWDX02024967">
    <property type="protein sequence ID" value="OEL30719.1"/>
    <property type="molecule type" value="Genomic_DNA"/>
</dbReference>
<comment type="caution">
    <text evidence="3">The sequence shown here is derived from an EMBL/GenBank/DDBJ whole genome shotgun (WGS) entry which is preliminary data.</text>
</comment>